<dbReference type="InterPro" id="IPR050109">
    <property type="entry name" value="HTH-type_TetR-like_transc_reg"/>
</dbReference>
<evidence type="ECO:0000313" key="5">
    <source>
        <dbReference type="Proteomes" id="UP000553766"/>
    </source>
</evidence>
<dbReference type="SUPFAM" id="SSF48498">
    <property type="entry name" value="Tetracyclin repressor-like, C-terminal domain"/>
    <property type="match status" value="1"/>
</dbReference>
<keyword evidence="1 2" id="KW-0238">DNA-binding</keyword>
<dbReference type="GO" id="GO:0003700">
    <property type="term" value="F:DNA-binding transcription factor activity"/>
    <property type="evidence" value="ECO:0007669"/>
    <property type="project" value="TreeGrafter"/>
</dbReference>
<name>A0A840WZZ8_9RHOB</name>
<protein>
    <submittedName>
        <fullName evidence="4">AcrR family transcriptional regulator</fullName>
    </submittedName>
</protein>
<dbReference type="EMBL" id="JACIJS010000005">
    <property type="protein sequence ID" value="MBB5516044.1"/>
    <property type="molecule type" value="Genomic_DNA"/>
</dbReference>
<proteinExistence type="predicted"/>
<accession>A0A840WZZ8</accession>
<dbReference type="PANTHER" id="PTHR30055:SF223">
    <property type="entry name" value="HTH-TYPE TRANSCRIPTIONAL REGULATOR UIDR"/>
    <property type="match status" value="1"/>
</dbReference>
<reference evidence="4 5" key="1">
    <citation type="submission" date="2020-08" db="EMBL/GenBank/DDBJ databases">
        <title>Genomic Encyclopedia of Type Strains, Phase IV (KMG-IV): sequencing the most valuable type-strain genomes for metagenomic binning, comparative biology and taxonomic classification.</title>
        <authorList>
            <person name="Goeker M."/>
        </authorList>
    </citation>
    <scope>NUCLEOTIDE SEQUENCE [LARGE SCALE GENOMIC DNA]</scope>
    <source>
        <strain evidence="4 5">DSM 103377</strain>
    </source>
</reference>
<dbReference type="Pfam" id="PF00440">
    <property type="entry name" value="TetR_N"/>
    <property type="match status" value="1"/>
</dbReference>
<dbReference type="InterPro" id="IPR009057">
    <property type="entry name" value="Homeodomain-like_sf"/>
</dbReference>
<feature type="DNA-binding region" description="H-T-H motif" evidence="2">
    <location>
        <begin position="17"/>
        <end position="36"/>
    </location>
</feature>
<evidence type="ECO:0000259" key="3">
    <source>
        <dbReference type="PROSITE" id="PS50977"/>
    </source>
</evidence>
<dbReference type="AlphaFoldDB" id="A0A840WZZ8"/>
<evidence type="ECO:0000313" key="4">
    <source>
        <dbReference type="EMBL" id="MBB5516044.1"/>
    </source>
</evidence>
<dbReference type="InterPro" id="IPR036271">
    <property type="entry name" value="Tet_transcr_reg_TetR-rel_C_sf"/>
</dbReference>
<organism evidence="4 5">
    <name type="scientific">Rubricella aquisinus</name>
    <dbReference type="NCBI Taxonomy" id="2028108"/>
    <lineage>
        <taxon>Bacteria</taxon>
        <taxon>Pseudomonadati</taxon>
        <taxon>Pseudomonadota</taxon>
        <taxon>Alphaproteobacteria</taxon>
        <taxon>Rhodobacterales</taxon>
        <taxon>Paracoccaceae</taxon>
        <taxon>Rubricella</taxon>
    </lineage>
</organism>
<dbReference type="PROSITE" id="PS50977">
    <property type="entry name" value="HTH_TETR_2"/>
    <property type="match status" value="1"/>
</dbReference>
<dbReference type="SUPFAM" id="SSF46689">
    <property type="entry name" value="Homeodomain-like"/>
    <property type="match status" value="1"/>
</dbReference>
<dbReference type="GO" id="GO:0000976">
    <property type="term" value="F:transcription cis-regulatory region binding"/>
    <property type="evidence" value="ECO:0007669"/>
    <property type="project" value="TreeGrafter"/>
</dbReference>
<dbReference type="Gene3D" id="1.10.357.10">
    <property type="entry name" value="Tetracycline Repressor, domain 2"/>
    <property type="match status" value="1"/>
</dbReference>
<gene>
    <name evidence="4" type="ORF">FHS89_002064</name>
</gene>
<keyword evidence="5" id="KW-1185">Reference proteome</keyword>
<dbReference type="InterPro" id="IPR001647">
    <property type="entry name" value="HTH_TetR"/>
</dbReference>
<evidence type="ECO:0000256" key="2">
    <source>
        <dbReference type="PROSITE-ProRule" id="PRU00335"/>
    </source>
</evidence>
<dbReference type="Proteomes" id="UP000553766">
    <property type="component" value="Unassembled WGS sequence"/>
</dbReference>
<dbReference type="PANTHER" id="PTHR30055">
    <property type="entry name" value="HTH-TYPE TRANSCRIPTIONAL REGULATOR RUTR"/>
    <property type="match status" value="1"/>
</dbReference>
<comment type="caution">
    <text evidence="4">The sequence shown here is derived from an EMBL/GenBank/DDBJ whole genome shotgun (WGS) entry which is preliminary data.</text>
</comment>
<feature type="domain" description="HTH tetR-type" evidence="3">
    <location>
        <begin position="1"/>
        <end position="54"/>
    </location>
</feature>
<sequence>MMAAVKVFSEQGFAATRVDDVAALVGISKPAVYLYFRNKEELFKAAATFGPDQAMPFVRALVADADLPSDEKLKRLLEMLYAEFFDGSTGELMPVIAETTRRFPNVAQFFRDTCMCEMDEAVLGVIREGVSRGTFVATEMSDNVALTVGPILALALRRSMFAGLPDREVVDIEQARLDHERMIFRVLMPGDQASG</sequence>
<evidence type="ECO:0000256" key="1">
    <source>
        <dbReference type="ARBA" id="ARBA00023125"/>
    </source>
</evidence>